<protein>
    <submittedName>
        <fullName evidence="1">Uncharacterized protein</fullName>
    </submittedName>
</protein>
<proteinExistence type="predicted"/>
<organism evidence="1 2">
    <name type="scientific">Trichogramma brassicae</name>
    <dbReference type="NCBI Taxonomy" id="86971"/>
    <lineage>
        <taxon>Eukaryota</taxon>
        <taxon>Metazoa</taxon>
        <taxon>Ecdysozoa</taxon>
        <taxon>Arthropoda</taxon>
        <taxon>Hexapoda</taxon>
        <taxon>Insecta</taxon>
        <taxon>Pterygota</taxon>
        <taxon>Neoptera</taxon>
        <taxon>Endopterygota</taxon>
        <taxon>Hymenoptera</taxon>
        <taxon>Apocrita</taxon>
        <taxon>Proctotrupomorpha</taxon>
        <taxon>Chalcidoidea</taxon>
        <taxon>Trichogrammatidae</taxon>
        <taxon>Trichogramma</taxon>
    </lineage>
</organism>
<dbReference type="AlphaFoldDB" id="A0A6H5IQB0"/>
<reference evidence="1 2" key="1">
    <citation type="submission" date="2020-02" db="EMBL/GenBank/DDBJ databases">
        <authorList>
            <person name="Ferguson B K."/>
        </authorList>
    </citation>
    <scope>NUCLEOTIDE SEQUENCE [LARGE SCALE GENOMIC DNA]</scope>
</reference>
<name>A0A6H5IQB0_9HYME</name>
<keyword evidence="2" id="KW-1185">Reference proteome</keyword>
<evidence type="ECO:0000313" key="1">
    <source>
        <dbReference type="EMBL" id="CAB0039491.1"/>
    </source>
</evidence>
<gene>
    <name evidence="1" type="ORF">TBRA_LOCUS11232</name>
</gene>
<accession>A0A6H5IQB0</accession>
<dbReference type="Proteomes" id="UP000479190">
    <property type="component" value="Unassembled WGS sequence"/>
</dbReference>
<evidence type="ECO:0000313" key="2">
    <source>
        <dbReference type="Proteomes" id="UP000479190"/>
    </source>
</evidence>
<dbReference type="EMBL" id="CADCXV010000963">
    <property type="protein sequence ID" value="CAB0039491.1"/>
    <property type="molecule type" value="Genomic_DNA"/>
</dbReference>
<sequence>LLLGLFTCFYVTSFARTFLWNILTHPSSRQISVIAIGYIKLRPMDWLHLDEIHSYSSSRPLQRTYDGSPARLFRKLARAWMYRGQAPKVKLPRRRWPRDGCSRRRRLSYIEIRTVTALLGFLSLYYSARQAIQRYVRTHTLHVGERCHSFGRYTTATTTTTTTTTSGTQQKEKLIVLVSGYIVFGRKMKRLTKRCGRKDLYSARCDEINESPSQKSCSLVEHELTETSTRRSLCGWLLAATRVACMIARAQMGNIAPENVAAIDSSSSDYTTPRPQQQQQQQFKFIAAQSTWSSSSSFTSIVE</sequence>
<feature type="non-terminal residue" evidence="1">
    <location>
        <position position="1"/>
    </location>
</feature>